<keyword evidence="7" id="KW-0325">Glycoprotein</keyword>
<evidence type="ECO:0000256" key="4">
    <source>
        <dbReference type="ARBA" id="ARBA00022989"/>
    </source>
</evidence>
<evidence type="ECO:0000256" key="9">
    <source>
        <dbReference type="SAM" id="SignalP"/>
    </source>
</evidence>
<feature type="transmembrane region" description="Helical" evidence="8">
    <location>
        <begin position="304"/>
        <end position="321"/>
    </location>
</feature>
<proteinExistence type="predicted"/>
<feature type="transmembrane region" description="Helical" evidence="8">
    <location>
        <begin position="352"/>
        <end position="370"/>
    </location>
</feature>
<evidence type="ECO:0000256" key="3">
    <source>
        <dbReference type="ARBA" id="ARBA00022692"/>
    </source>
</evidence>
<evidence type="ECO:0000256" key="2">
    <source>
        <dbReference type="ARBA" id="ARBA00022475"/>
    </source>
</evidence>
<keyword evidence="2" id="KW-1003">Cell membrane</keyword>
<dbReference type="InterPro" id="IPR052192">
    <property type="entry name" value="Insect_Ionotropic_Sensory_Rcpt"/>
</dbReference>
<comment type="subcellular location">
    <subcellularLocation>
        <location evidence="1">Cell membrane</location>
        <topology evidence="1">Multi-pass membrane protein</topology>
    </subcellularLocation>
</comment>
<reference evidence="11" key="2">
    <citation type="submission" date="2020-05" db="UniProtKB">
        <authorList>
            <consortium name="EnsemblMetazoa"/>
        </authorList>
    </citation>
    <scope>IDENTIFICATION</scope>
    <source>
        <strain evidence="11">JHB</strain>
    </source>
</reference>
<dbReference type="FunCoup" id="B0W548">
    <property type="interactions" value="74"/>
</dbReference>
<dbReference type="EMBL" id="DS231840">
    <property type="protein sequence ID" value="EDS34614.1"/>
    <property type="molecule type" value="Genomic_DNA"/>
</dbReference>
<dbReference type="GO" id="GO:0005886">
    <property type="term" value="C:plasma membrane"/>
    <property type="evidence" value="ECO:0007669"/>
    <property type="project" value="UniProtKB-SubCell"/>
</dbReference>
<evidence type="ECO:0008006" key="13">
    <source>
        <dbReference type="Google" id="ProtNLM"/>
    </source>
</evidence>
<dbReference type="HOGENOM" id="CLU_018838_0_0_1"/>
<reference evidence="10" key="1">
    <citation type="submission" date="2007-03" db="EMBL/GenBank/DDBJ databases">
        <title>Annotation of Culex pipiens quinquefasciatus.</title>
        <authorList>
            <consortium name="The Broad Institute Genome Sequencing Platform"/>
            <person name="Atkinson P.W."/>
            <person name="Hemingway J."/>
            <person name="Christensen B.M."/>
            <person name="Higgs S."/>
            <person name="Kodira C."/>
            <person name="Hannick L."/>
            <person name="Megy K."/>
            <person name="O'Leary S."/>
            <person name="Pearson M."/>
            <person name="Haas B.J."/>
            <person name="Mauceli E."/>
            <person name="Wortman J.R."/>
            <person name="Lee N.H."/>
            <person name="Guigo R."/>
            <person name="Stanke M."/>
            <person name="Alvarado L."/>
            <person name="Amedeo P."/>
            <person name="Antoine C.H."/>
            <person name="Arensburger P."/>
            <person name="Bidwell S.L."/>
            <person name="Crawford M."/>
            <person name="Camaro F."/>
            <person name="Devon K."/>
            <person name="Engels R."/>
            <person name="Hammond M."/>
            <person name="Howarth C."/>
            <person name="Koehrsen M."/>
            <person name="Lawson D."/>
            <person name="Montgomery P."/>
            <person name="Nene V."/>
            <person name="Nusbaum C."/>
            <person name="Puiu D."/>
            <person name="Romero-Severson J."/>
            <person name="Severson D.W."/>
            <person name="Shumway M."/>
            <person name="Sisk P."/>
            <person name="Stolte C."/>
            <person name="Zeng Q."/>
            <person name="Eisenstadt E."/>
            <person name="Fraser-Liggett C."/>
            <person name="Strausberg R."/>
            <person name="Galagan J."/>
            <person name="Birren B."/>
            <person name="Collins F.H."/>
        </authorList>
    </citation>
    <scope>NUCLEOTIDE SEQUENCE [LARGE SCALE GENOMIC DNA]</scope>
    <source>
        <strain evidence="10">JHB</strain>
    </source>
</reference>
<dbReference type="PANTHER" id="PTHR42643">
    <property type="entry name" value="IONOTROPIC RECEPTOR 20A-RELATED"/>
    <property type="match status" value="1"/>
</dbReference>
<dbReference type="EnsemblMetazoa" id="CPIJ001531-RA">
    <property type="protein sequence ID" value="CPIJ001531-PA"/>
    <property type="gene ID" value="CPIJ001531"/>
</dbReference>
<keyword evidence="4 8" id="KW-1133">Transmembrane helix</keyword>
<dbReference type="VEuPathDB" id="VectorBase:CQUJHB020392"/>
<dbReference type="OrthoDB" id="7744623at2759"/>
<dbReference type="KEGG" id="cqu:CpipJ_CPIJ001531"/>
<evidence type="ECO:0000313" key="11">
    <source>
        <dbReference type="EnsemblMetazoa" id="CPIJ001531-PA"/>
    </source>
</evidence>
<keyword evidence="3 8" id="KW-0812">Transmembrane</keyword>
<dbReference type="PANTHER" id="PTHR42643:SF41">
    <property type="entry name" value="IONOTROPIC RECEPTOR 20A-RELATED"/>
    <property type="match status" value="1"/>
</dbReference>
<evidence type="ECO:0000313" key="12">
    <source>
        <dbReference type="Proteomes" id="UP000002320"/>
    </source>
</evidence>
<dbReference type="VEuPathDB" id="VectorBase:CPIJ001531"/>
<accession>B0W548</accession>
<feature type="transmembrane region" description="Helical" evidence="8">
    <location>
        <begin position="463"/>
        <end position="481"/>
    </location>
</feature>
<keyword evidence="12" id="KW-1185">Reference proteome</keyword>
<feature type="signal peptide" evidence="9">
    <location>
        <begin position="1"/>
        <end position="16"/>
    </location>
</feature>
<dbReference type="Proteomes" id="UP000002320">
    <property type="component" value="Unassembled WGS sequence"/>
</dbReference>
<protein>
    <recommendedName>
        <fullName evidence="13">Ionotropic glutamate receptor L-glutamate and glycine-binding domain-containing protein</fullName>
    </recommendedName>
</protein>
<name>B0W548_CULQU</name>
<keyword evidence="9" id="KW-0732">Signal</keyword>
<dbReference type="AlphaFoldDB" id="B0W548"/>
<evidence type="ECO:0000256" key="1">
    <source>
        <dbReference type="ARBA" id="ARBA00004651"/>
    </source>
</evidence>
<evidence type="ECO:0000256" key="8">
    <source>
        <dbReference type="SAM" id="Phobius"/>
    </source>
</evidence>
<feature type="transmembrane region" description="Helical" evidence="8">
    <location>
        <begin position="540"/>
        <end position="565"/>
    </location>
</feature>
<evidence type="ECO:0000256" key="7">
    <source>
        <dbReference type="ARBA" id="ARBA00023180"/>
    </source>
</evidence>
<dbReference type="InParanoid" id="B0W548"/>
<keyword evidence="5 8" id="KW-0472">Membrane</keyword>
<evidence type="ECO:0000313" key="10">
    <source>
        <dbReference type="EMBL" id="EDS34614.1"/>
    </source>
</evidence>
<gene>
    <name evidence="11" type="primary">6033369</name>
    <name evidence="10" type="ORF">CpipJ_CPIJ001531</name>
</gene>
<dbReference type="eggNOG" id="ENOG502T9UQ">
    <property type="taxonomic scope" value="Eukaryota"/>
</dbReference>
<organism>
    <name type="scientific">Culex quinquefasciatus</name>
    <name type="common">Southern house mosquito</name>
    <name type="synonym">Culex pungens</name>
    <dbReference type="NCBI Taxonomy" id="7176"/>
    <lineage>
        <taxon>Eukaryota</taxon>
        <taxon>Metazoa</taxon>
        <taxon>Ecdysozoa</taxon>
        <taxon>Arthropoda</taxon>
        <taxon>Hexapoda</taxon>
        <taxon>Insecta</taxon>
        <taxon>Pterygota</taxon>
        <taxon>Neoptera</taxon>
        <taxon>Endopterygota</taxon>
        <taxon>Diptera</taxon>
        <taxon>Nematocera</taxon>
        <taxon>Culicoidea</taxon>
        <taxon>Culicidae</taxon>
        <taxon>Culicinae</taxon>
        <taxon>Culicini</taxon>
        <taxon>Culex</taxon>
        <taxon>Culex</taxon>
    </lineage>
</organism>
<evidence type="ECO:0000256" key="5">
    <source>
        <dbReference type="ARBA" id="ARBA00023136"/>
    </source>
</evidence>
<keyword evidence="6" id="KW-0675">Receptor</keyword>
<evidence type="ECO:0000256" key="6">
    <source>
        <dbReference type="ARBA" id="ARBA00023170"/>
    </source>
</evidence>
<feature type="chain" id="PRO_5014566486" description="Ionotropic glutamate receptor L-glutamate and glycine-binding domain-containing protein" evidence="9">
    <location>
        <begin position="17"/>
        <end position="571"/>
    </location>
</feature>
<sequence>MKVAYVFTLLVVTIFARETSISYSVSLIRHLADQQHGIFDCWLYRIPDTAAGRDSTLEGLLSSSKLTSIPKRLMSFEASVIDRQPKLLLIFGGTFDADLMSLLNFVLKSDFDSSLKIIVYHQLSSKGFFNLVLNQIHLIFRTADLFNVIFIRTDQFEVLTTHQGTLKSRSTSNFTDIFFDRTADLNGLSVKISVTVSTSEAVFSTDYGDGRLIEWICNTLRHLNGTCDPHQVKCEGTDLEQCYHVARWYNASRLYDVTLDTLVYTEYLSNFLYSTIPDKLQVAAPRGRRLTAYELFAIPFRRELWIALTISIVLSYLLTWIRPNLFQNDPVLMSICGFERHDLNQVSRLEKITIISLIIVTFVLLSAYEAKLVAFMSSFPYAASPRSFEDLLQSGITVPVHERDSFGVGNDSRFAQVFKYSSATSVTYDSTQRNVGLLGTSQALRMAIKYTVNYDAYLQRSKFVILDRFAVGLLVPAYFVGRRNFLKGRYHQSEMAFMEAGLMDFWTRRNARRFFGTEFADHIETAGGEAEGNVLGMKELGPVCFGLIGGCSLSFVVFLFELCYFRTKHIH</sequence>